<dbReference type="InterPro" id="IPR002915">
    <property type="entry name" value="DeoC/FbaB/LacD_aldolase"/>
</dbReference>
<dbReference type="PANTHER" id="PTHR39340">
    <property type="entry name" value="SULFOFRUCTOSEPHOSPHATE ALDOLASE"/>
    <property type="match status" value="1"/>
</dbReference>
<sequence length="311" mass="33930">MSKMSTSELRSYQQICGKNGAMLVIACDQRGAMRSLLSSDPQQQASISEHALGQIKADITQYLASKASCVLVDPVCAVPQLVDDGIIARDTALLIGLDASGWDNSPEGYRLSRLVANVDARRVRELGATGGKIMVYLRADLPQANRHNIDILHQCVKDFAREDLLLVVEFLTYKLDNETEEEYKEKIPALIYGGTKICLECGAKVLKLPYPGSKQACADITTLAGDVPWAVLSAGVDHTTFLKQVADAMSEGASGVIAGRSLWKDCISLDRSATKSKLETLAIPRLNELQAVIQQYFHAPARNQTEQVEHV</sequence>
<dbReference type="GO" id="GO:0061595">
    <property type="term" value="F:6-deoxy-6-sulfofructose-1-phosphate aldolase activity"/>
    <property type="evidence" value="ECO:0007669"/>
    <property type="project" value="TreeGrafter"/>
</dbReference>
<comment type="caution">
    <text evidence="3">The sequence shown here is derived from an EMBL/GenBank/DDBJ whole genome shotgun (WGS) entry which is preliminary data.</text>
</comment>
<proteinExistence type="inferred from homology"/>
<gene>
    <name evidence="3" type="ORF">EAH77_18470</name>
</gene>
<accession>A0A502GB38</accession>
<dbReference type="Pfam" id="PF01791">
    <property type="entry name" value="DeoC"/>
    <property type="match status" value="1"/>
</dbReference>
<dbReference type="PANTHER" id="PTHR39340:SF1">
    <property type="entry name" value="SULFOFRUCTOSEPHOSPHATE ALDOLASE"/>
    <property type="match status" value="1"/>
</dbReference>
<dbReference type="SUPFAM" id="SSF51569">
    <property type="entry name" value="Aldolase"/>
    <property type="match status" value="1"/>
</dbReference>
<organism evidence="3 4">
    <name type="scientific">Ewingella americana</name>
    <dbReference type="NCBI Taxonomy" id="41202"/>
    <lineage>
        <taxon>Bacteria</taxon>
        <taxon>Pseudomonadati</taxon>
        <taxon>Pseudomonadota</taxon>
        <taxon>Gammaproteobacteria</taxon>
        <taxon>Enterobacterales</taxon>
        <taxon>Yersiniaceae</taxon>
        <taxon>Ewingella</taxon>
    </lineage>
</organism>
<reference evidence="3 4" key="1">
    <citation type="journal article" date="2019" name="Environ. Microbiol.">
        <title>Species interactions and distinct microbial communities in high Arctic permafrost affected cryosols are associated with the CH4 and CO2 gas fluxes.</title>
        <authorList>
            <person name="Altshuler I."/>
            <person name="Hamel J."/>
            <person name="Turney S."/>
            <person name="Magnuson E."/>
            <person name="Levesque R."/>
            <person name="Greer C."/>
            <person name="Whyte L.G."/>
        </authorList>
    </citation>
    <scope>NUCLEOTIDE SEQUENCE [LARGE SCALE GENOMIC DNA]</scope>
    <source>
        <strain evidence="3 4">E4</strain>
    </source>
</reference>
<keyword evidence="4" id="KW-1185">Reference proteome</keyword>
<evidence type="ECO:0000256" key="1">
    <source>
        <dbReference type="ARBA" id="ARBA00008679"/>
    </source>
</evidence>
<dbReference type="InterPro" id="IPR013785">
    <property type="entry name" value="Aldolase_TIM"/>
</dbReference>
<dbReference type="EMBL" id="RCZD01000010">
    <property type="protein sequence ID" value="TPG58892.1"/>
    <property type="molecule type" value="Genomic_DNA"/>
</dbReference>
<name>A0A502GB38_9GAMM</name>
<keyword evidence="2" id="KW-0456">Lyase</keyword>
<evidence type="ECO:0000313" key="4">
    <source>
        <dbReference type="Proteomes" id="UP000317663"/>
    </source>
</evidence>
<evidence type="ECO:0000256" key="2">
    <source>
        <dbReference type="ARBA" id="ARBA00023239"/>
    </source>
</evidence>
<comment type="similarity">
    <text evidence="1">Belongs to the aldolase LacD family.</text>
</comment>
<evidence type="ECO:0000313" key="3">
    <source>
        <dbReference type="EMBL" id="TPG58892.1"/>
    </source>
</evidence>
<dbReference type="AlphaFoldDB" id="A0A502GB38"/>
<protein>
    <submittedName>
        <fullName evidence="3">Tagatose-bisphosphate aldolase</fullName>
    </submittedName>
</protein>
<dbReference type="SMART" id="SM01133">
    <property type="entry name" value="DeoC"/>
    <property type="match status" value="1"/>
</dbReference>
<dbReference type="Proteomes" id="UP000317663">
    <property type="component" value="Unassembled WGS sequence"/>
</dbReference>
<dbReference type="InterPro" id="IPR050552">
    <property type="entry name" value="LacD_aldolase"/>
</dbReference>
<dbReference type="RefSeq" id="WP_140474263.1">
    <property type="nucleotide sequence ID" value="NZ_RCZD01000010.1"/>
</dbReference>
<dbReference type="GO" id="GO:1902777">
    <property type="term" value="P:6-sulfoquinovose(1-) catabolic process"/>
    <property type="evidence" value="ECO:0007669"/>
    <property type="project" value="TreeGrafter"/>
</dbReference>
<dbReference type="OrthoDB" id="9802970at2"/>
<dbReference type="Gene3D" id="3.20.20.70">
    <property type="entry name" value="Aldolase class I"/>
    <property type="match status" value="1"/>
</dbReference>